<dbReference type="PANTHER" id="PTHR30173:SF43">
    <property type="entry name" value="ECF RNA POLYMERASE SIGMA FACTOR SIGI-RELATED"/>
    <property type="match status" value="1"/>
</dbReference>
<dbReference type="GO" id="GO:0006352">
    <property type="term" value="P:DNA-templated transcription initiation"/>
    <property type="evidence" value="ECO:0007669"/>
    <property type="project" value="InterPro"/>
</dbReference>
<accession>A0A1T5B9F4</accession>
<dbReference type="Gene3D" id="1.10.10.10">
    <property type="entry name" value="Winged helix-like DNA-binding domain superfamily/Winged helix DNA-binding domain"/>
    <property type="match status" value="1"/>
</dbReference>
<dbReference type="NCBIfam" id="NF007214">
    <property type="entry name" value="PRK09636.1"/>
    <property type="match status" value="1"/>
</dbReference>
<dbReference type="InterPro" id="IPR007627">
    <property type="entry name" value="RNA_pol_sigma70_r2"/>
</dbReference>
<evidence type="ECO:0000313" key="4">
    <source>
        <dbReference type="EMBL" id="SKB43785.1"/>
    </source>
</evidence>
<dbReference type="EMBL" id="FUYP01000006">
    <property type="protein sequence ID" value="SKB43785.1"/>
    <property type="molecule type" value="Genomic_DNA"/>
</dbReference>
<feature type="domain" description="RNA polymerase sigma factor 70 region 4 type 2" evidence="3">
    <location>
        <begin position="107"/>
        <end position="156"/>
    </location>
</feature>
<name>A0A1T5B9F4_9SPHN</name>
<dbReference type="InterPro" id="IPR052704">
    <property type="entry name" value="ECF_Sigma-70_Domain"/>
</dbReference>
<sequence>MTPKGAPHLADAAASFDPLRPLLTRVAYRMLGSVADAEDVVQDAFLRWLAAERAEVREPAAFLRRTVTRLCLDQLKSARRTRETYIGPWLPDPLVEDDDDDDVTLPLMLALERLSPLERAAFLLHDVFGVAFDEVAATIGRDAAAARQLAARARMHVREARPRYKLEKERGLEIASAFFAASRSGDMSRLGALLAADVGMWSDGGGKRPAATEPVIGFDIVMKLHRSLAVLFGKYGSSLVHTGMINGLPGFVTREADGELQTTALEIEDGKVTGIYVMRNPDKLRHMH</sequence>
<dbReference type="GO" id="GO:0003677">
    <property type="term" value="F:DNA binding"/>
    <property type="evidence" value="ECO:0007669"/>
    <property type="project" value="InterPro"/>
</dbReference>
<dbReference type="InterPro" id="IPR013325">
    <property type="entry name" value="RNA_pol_sigma_r2"/>
</dbReference>
<evidence type="ECO:0000259" key="3">
    <source>
        <dbReference type="Pfam" id="PF08281"/>
    </source>
</evidence>
<dbReference type="AlphaFoldDB" id="A0A1T5B9F4"/>
<feature type="domain" description="RNA polymerase sigma-70 region 2" evidence="2">
    <location>
        <begin position="18"/>
        <end position="81"/>
    </location>
</feature>
<protein>
    <submittedName>
        <fullName evidence="4">RNA polymerase sigma-70 factor, ECF subfamily</fullName>
    </submittedName>
</protein>
<proteinExistence type="predicted"/>
<dbReference type="Pfam" id="PF08281">
    <property type="entry name" value="Sigma70_r4_2"/>
    <property type="match status" value="1"/>
</dbReference>
<evidence type="ECO:0000259" key="2">
    <source>
        <dbReference type="Pfam" id="PF04542"/>
    </source>
</evidence>
<dbReference type="SUPFAM" id="SSF88659">
    <property type="entry name" value="Sigma3 and sigma4 domains of RNA polymerase sigma factors"/>
    <property type="match status" value="1"/>
</dbReference>
<comment type="subunit">
    <text evidence="1">Interacts transiently with the RNA polymerase catalytic core formed by RpoA, RpoB, RpoC and RpoZ (2 alpha, 1 beta, 1 beta' and 1 omega subunit) to form the RNA polymerase holoenzyme that can initiate transcription.</text>
</comment>
<dbReference type="InterPro" id="IPR013324">
    <property type="entry name" value="RNA_pol_sigma_r3/r4-like"/>
</dbReference>
<organism evidence="4 5">
    <name type="scientific">Sphingopyxis flava</name>
    <dbReference type="NCBI Taxonomy" id="1507287"/>
    <lineage>
        <taxon>Bacteria</taxon>
        <taxon>Pseudomonadati</taxon>
        <taxon>Pseudomonadota</taxon>
        <taxon>Alphaproteobacteria</taxon>
        <taxon>Sphingomonadales</taxon>
        <taxon>Sphingomonadaceae</taxon>
        <taxon>Sphingopyxis</taxon>
    </lineage>
</organism>
<gene>
    <name evidence="4" type="ORF">SAMN06295937_100614</name>
</gene>
<dbReference type="Gene3D" id="1.10.1740.10">
    <property type="match status" value="1"/>
</dbReference>
<dbReference type="Pfam" id="PF04542">
    <property type="entry name" value="Sigma70_r2"/>
    <property type="match status" value="1"/>
</dbReference>
<dbReference type="InterPro" id="IPR036388">
    <property type="entry name" value="WH-like_DNA-bd_sf"/>
</dbReference>
<evidence type="ECO:0000256" key="1">
    <source>
        <dbReference type="ARBA" id="ARBA00011344"/>
    </source>
</evidence>
<dbReference type="SUPFAM" id="SSF54427">
    <property type="entry name" value="NTF2-like"/>
    <property type="match status" value="1"/>
</dbReference>
<dbReference type="SUPFAM" id="SSF88946">
    <property type="entry name" value="Sigma2 domain of RNA polymerase sigma factors"/>
    <property type="match status" value="1"/>
</dbReference>
<reference evidence="5" key="1">
    <citation type="submission" date="2017-02" db="EMBL/GenBank/DDBJ databases">
        <authorList>
            <person name="Varghese N."/>
            <person name="Submissions S."/>
        </authorList>
    </citation>
    <scope>NUCLEOTIDE SEQUENCE [LARGE SCALE GENOMIC DNA]</scope>
    <source>
        <strain evidence="5">R11H</strain>
    </source>
</reference>
<dbReference type="InterPro" id="IPR013249">
    <property type="entry name" value="RNA_pol_sigma70_r4_t2"/>
</dbReference>
<dbReference type="RefSeq" id="WP_079637839.1">
    <property type="nucleotide sequence ID" value="NZ_FUYP01000006.1"/>
</dbReference>
<dbReference type="GO" id="GO:0016987">
    <property type="term" value="F:sigma factor activity"/>
    <property type="evidence" value="ECO:0007669"/>
    <property type="project" value="InterPro"/>
</dbReference>
<dbReference type="OrthoDB" id="9794372at2"/>
<dbReference type="Proteomes" id="UP000190044">
    <property type="component" value="Unassembled WGS sequence"/>
</dbReference>
<dbReference type="InterPro" id="IPR032710">
    <property type="entry name" value="NTF2-like_dom_sf"/>
</dbReference>
<keyword evidence="5" id="KW-1185">Reference proteome</keyword>
<dbReference type="PANTHER" id="PTHR30173">
    <property type="entry name" value="SIGMA 19 FACTOR"/>
    <property type="match status" value="1"/>
</dbReference>
<evidence type="ECO:0000313" key="5">
    <source>
        <dbReference type="Proteomes" id="UP000190044"/>
    </source>
</evidence>